<evidence type="ECO:0000313" key="8">
    <source>
        <dbReference type="Proteomes" id="UP000322000"/>
    </source>
</evidence>
<dbReference type="CDD" id="cd03127">
    <property type="entry name" value="tetraspanin_LEL"/>
    <property type="match status" value="1"/>
</dbReference>
<dbReference type="InterPro" id="IPR018499">
    <property type="entry name" value="Tetraspanin/Peripherin"/>
</dbReference>
<name>A0A7E5WRV2_TRINI</name>
<dbReference type="GeneID" id="113504673"/>
<dbReference type="Gene3D" id="1.10.1450.10">
    <property type="entry name" value="Tetraspanin"/>
    <property type="match status" value="1"/>
</dbReference>
<feature type="disulfide bond" evidence="6">
    <location>
        <begin position="150"/>
        <end position="190"/>
    </location>
</feature>
<keyword evidence="4 7" id="KW-1133">Transmembrane helix</keyword>
<dbReference type="PIRSF" id="PIRSF002419">
    <property type="entry name" value="Tetraspanin"/>
    <property type="match status" value="1"/>
</dbReference>
<dbReference type="Proteomes" id="UP000322000">
    <property type="component" value="Chromosome 22"/>
</dbReference>
<proteinExistence type="inferred from homology"/>
<protein>
    <recommendedName>
        <fullName evidence="7">Tetraspanin</fullName>
    </recommendedName>
</protein>
<dbReference type="PANTHER" id="PTHR19282">
    <property type="entry name" value="TETRASPANIN"/>
    <property type="match status" value="1"/>
</dbReference>
<keyword evidence="5 7" id="KW-0472">Membrane</keyword>
<dbReference type="Pfam" id="PF00335">
    <property type="entry name" value="Tetraspanin"/>
    <property type="match status" value="1"/>
</dbReference>
<dbReference type="InParanoid" id="A0A7E5WRV2"/>
<gene>
    <name evidence="9" type="primary">LOC113504673</name>
</gene>
<keyword evidence="6" id="KW-1015">Disulfide bond</keyword>
<evidence type="ECO:0000256" key="3">
    <source>
        <dbReference type="ARBA" id="ARBA00022692"/>
    </source>
</evidence>
<dbReference type="OrthoDB" id="6239677at2759"/>
<feature type="transmembrane region" description="Helical" evidence="7">
    <location>
        <begin position="57"/>
        <end position="79"/>
    </location>
</feature>
<feature type="transmembrane region" description="Helical" evidence="7">
    <location>
        <begin position="85"/>
        <end position="106"/>
    </location>
</feature>
<dbReference type="KEGG" id="tnl:113504673"/>
<evidence type="ECO:0000256" key="7">
    <source>
        <dbReference type="RuleBase" id="RU361218"/>
    </source>
</evidence>
<dbReference type="InterPro" id="IPR000301">
    <property type="entry name" value="Tetraspanin_animals"/>
</dbReference>
<reference evidence="9" key="1">
    <citation type="submission" date="2025-08" db="UniProtKB">
        <authorList>
            <consortium name="RefSeq"/>
        </authorList>
    </citation>
    <scope>IDENTIFICATION</scope>
</reference>
<keyword evidence="8" id="KW-1185">Reference proteome</keyword>
<dbReference type="PANTHER" id="PTHR19282:SF554">
    <property type="entry name" value="ANTIGEN, PUTATIVE-RELATED"/>
    <property type="match status" value="1"/>
</dbReference>
<feature type="transmembrane region" description="Helical" evidence="7">
    <location>
        <begin position="215"/>
        <end position="237"/>
    </location>
</feature>
<evidence type="ECO:0000313" key="9">
    <source>
        <dbReference type="RefSeq" id="XP_026742891.1"/>
    </source>
</evidence>
<dbReference type="RefSeq" id="XP_026742891.1">
    <property type="nucleotide sequence ID" value="XM_026887090.1"/>
</dbReference>
<evidence type="ECO:0000256" key="2">
    <source>
        <dbReference type="ARBA" id="ARBA00006840"/>
    </source>
</evidence>
<evidence type="ECO:0000256" key="6">
    <source>
        <dbReference type="PIRSR" id="PIRSR002419-1"/>
    </source>
</evidence>
<evidence type="ECO:0000256" key="1">
    <source>
        <dbReference type="ARBA" id="ARBA00004141"/>
    </source>
</evidence>
<feature type="transmembrane region" description="Helical" evidence="7">
    <location>
        <begin position="12"/>
        <end position="36"/>
    </location>
</feature>
<dbReference type="PRINTS" id="PR00259">
    <property type="entry name" value="TMFOUR"/>
</dbReference>
<dbReference type="AlphaFoldDB" id="A0A7E5WRV2"/>
<evidence type="ECO:0000256" key="5">
    <source>
        <dbReference type="ARBA" id="ARBA00023136"/>
    </source>
</evidence>
<sequence length="254" mass="28759">MLNFVEISKGCAKVLLLVFNILCILIALCTFGFAVVDIRVLRQYSEEQATGTVTGDVIILAASLLLIGVATLGCVGAGRENVKMLYLYVGFVMIMVILELLIAIYVSVQRFGLQFRVTDWIREDFYRNVTAEEQDQHDDLWNELQITYECCGLNGPEDYVALGHQITLSCCPRAYNARTENARKLLYKSCVESMTYYKDGCEEEILDILRSDADWLLGVAVISFWFEAASIVLAMWVSSHLKNSVQVYRHTVKY</sequence>
<evidence type="ECO:0000256" key="4">
    <source>
        <dbReference type="ARBA" id="ARBA00022989"/>
    </source>
</evidence>
<comment type="similarity">
    <text evidence="2 7">Belongs to the tetraspanin (TM4SF) family.</text>
</comment>
<dbReference type="InterPro" id="IPR008952">
    <property type="entry name" value="Tetraspanin_EC2_sf"/>
</dbReference>
<dbReference type="SUPFAM" id="SSF48652">
    <property type="entry name" value="Tetraspanin"/>
    <property type="match status" value="1"/>
</dbReference>
<comment type="subcellular location">
    <subcellularLocation>
        <location evidence="1 7">Membrane</location>
        <topology evidence="1 7">Multi-pass membrane protein</topology>
    </subcellularLocation>
</comment>
<dbReference type="GO" id="GO:0005886">
    <property type="term" value="C:plasma membrane"/>
    <property type="evidence" value="ECO:0007669"/>
    <property type="project" value="TreeGrafter"/>
</dbReference>
<accession>A0A7E5WRV2</accession>
<keyword evidence="3 7" id="KW-0812">Transmembrane</keyword>
<feature type="disulfide bond" evidence="6">
    <location>
        <begin position="151"/>
        <end position="171"/>
    </location>
</feature>
<organism evidence="8 9">
    <name type="scientific">Trichoplusia ni</name>
    <name type="common">Cabbage looper</name>
    <dbReference type="NCBI Taxonomy" id="7111"/>
    <lineage>
        <taxon>Eukaryota</taxon>
        <taxon>Metazoa</taxon>
        <taxon>Ecdysozoa</taxon>
        <taxon>Arthropoda</taxon>
        <taxon>Hexapoda</taxon>
        <taxon>Insecta</taxon>
        <taxon>Pterygota</taxon>
        <taxon>Neoptera</taxon>
        <taxon>Endopterygota</taxon>
        <taxon>Lepidoptera</taxon>
        <taxon>Glossata</taxon>
        <taxon>Ditrysia</taxon>
        <taxon>Noctuoidea</taxon>
        <taxon>Noctuidae</taxon>
        <taxon>Plusiinae</taxon>
        <taxon>Trichoplusia</taxon>
    </lineage>
</organism>